<dbReference type="KEGG" id="sla:SERLADRAFT_469263"/>
<evidence type="ECO:0000313" key="1">
    <source>
        <dbReference type="EMBL" id="EGO23395.1"/>
    </source>
</evidence>
<organism>
    <name type="scientific">Serpula lacrymans var. lacrymans (strain S7.9)</name>
    <name type="common">Dry rot fungus</name>
    <dbReference type="NCBI Taxonomy" id="578457"/>
    <lineage>
        <taxon>Eukaryota</taxon>
        <taxon>Fungi</taxon>
        <taxon>Dikarya</taxon>
        <taxon>Basidiomycota</taxon>
        <taxon>Agaricomycotina</taxon>
        <taxon>Agaricomycetes</taxon>
        <taxon>Agaricomycetidae</taxon>
        <taxon>Boletales</taxon>
        <taxon>Coniophorineae</taxon>
        <taxon>Serpulaceae</taxon>
        <taxon>Serpula</taxon>
    </lineage>
</organism>
<protein>
    <submittedName>
        <fullName evidence="1">Uncharacterized protein</fullName>
    </submittedName>
</protein>
<dbReference type="HOGENOM" id="CLU_3015629_0_0_1"/>
<dbReference type="RefSeq" id="XP_007319157.1">
    <property type="nucleotide sequence ID" value="XM_007319095.1"/>
</dbReference>
<dbReference type="GeneID" id="18819575"/>
<sequence length="56" mass="6224">MKGRPFVASVQLTFRYLQGRSDQEHLTLYHPLGLGVTHHISVANITMGYVGLSRAV</sequence>
<accession>F8NZW8</accession>
<dbReference type="Proteomes" id="UP000008064">
    <property type="component" value="Unassembled WGS sequence"/>
</dbReference>
<reference evidence="1" key="1">
    <citation type="submission" date="2011-04" db="EMBL/GenBank/DDBJ databases">
        <title>Evolution of plant cell wall degrading machinery underlies the functional diversity of forest fungi.</title>
        <authorList>
            <consortium name="US DOE Joint Genome Institute (JGI-PGF)"/>
            <person name="Eastwood D.C."/>
            <person name="Floudas D."/>
            <person name="Binder M."/>
            <person name="Majcherczyk A."/>
            <person name="Schneider P."/>
            <person name="Aerts A."/>
            <person name="Asiegbu F.O."/>
            <person name="Baker S.E."/>
            <person name="Barry K."/>
            <person name="Bendiksby M."/>
            <person name="Blumentritt M."/>
            <person name="Coutinho P.M."/>
            <person name="Cullen D."/>
            <person name="Cullen D."/>
            <person name="Gathman A."/>
            <person name="Goodell B."/>
            <person name="Henrissat B."/>
            <person name="Ihrmark K."/>
            <person name="Kauserud H."/>
            <person name="Kohler A."/>
            <person name="LaButti K."/>
            <person name="Lapidus A."/>
            <person name="Lavin J.L."/>
            <person name="Lee Y.-H."/>
            <person name="Lindquist E."/>
            <person name="Lilly W."/>
            <person name="Lucas S."/>
            <person name="Morin E."/>
            <person name="Murat C."/>
            <person name="Oguiza J.A."/>
            <person name="Park J."/>
            <person name="Pisabarro A.G."/>
            <person name="Riley R."/>
            <person name="Rosling A."/>
            <person name="Salamov A."/>
            <person name="Schmidt O."/>
            <person name="Schmutz J."/>
            <person name="Skrede I."/>
            <person name="Stenlid J."/>
            <person name="Wiebenga A."/>
            <person name="Xie X."/>
            <person name="Kues U."/>
            <person name="Hibbett D.S."/>
            <person name="Hoffmeister D."/>
            <person name="Hogberg N."/>
            <person name="Martin F."/>
            <person name="Grigoriev I.V."/>
            <person name="Watkinson S.C."/>
        </authorList>
    </citation>
    <scope>NUCLEOTIDE SEQUENCE</scope>
    <source>
        <strain evidence="1">S7.9</strain>
    </source>
</reference>
<name>F8NZW8_SERL9</name>
<gene>
    <name evidence="1" type="ORF">SERLADRAFT_469263</name>
</gene>
<dbReference type="AlphaFoldDB" id="F8NZW8"/>
<proteinExistence type="predicted"/>
<dbReference type="EMBL" id="GL945435">
    <property type="protein sequence ID" value="EGO23395.1"/>
    <property type="molecule type" value="Genomic_DNA"/>
</dbReference>